<dbReference type="EMBL" id="JADBDY010000001">
    <property type="protein sequence ID" value="MBE1458718.1"/>
    <property type="molecule type" value="Genomic_DNA"/>
</dbReference>
<gene>
    <name evidence="1" type="ORF">H4W79_002932</name>
</gene>
<proteinExistence type="predicted"/>
<evidence type="ECO:0000313" key="1">
    <source>
        <dbReference type="EMBL" id="MBE1458718.1"/>
    </source>
</evidence>
<dbReference type="RefSeq" id="WP_191269222.1">
    <property type="nucleotide sequence ID" value="NZ_BMXJ01000003.1"/>
</dbReference>
<organism evidence="1 2">
    <name type="scientific">Nocardiopsis terrae</name>
    <dbReference type="NCBI Taxonomy" id="372655"/>
    <lineage>
        <taxon>Bacteria</taxon>
        <taxon>Bacillati</taxon>
        <taxon>Actinomycetota</taxon>
        <taxon>Actinomycetes</taxon>
        <taxon>Streptosporangiales</taxon>
        <taxon>Nocardiopsidaceae</taxon>
        <taxon>Nocardiopsis</taxon>
    </lineage>
</organism>
<name>A0ABR9HI76_9ACTN</name>
<sequence>MSSQFAWDAHEPEKSILASHERDFGGIAFPILGGELQGWVRLGVKSGRVRTTGSGERIFNFADPQFVQCGLVCRMDGRFGVSWGSEFLPWHADVYRLIESSAVWASLAGWKRSALCDGDPSVVLGSFLGSRDEESASPESYWFLGADVAVYVEPHLTYLPEGSSRIHVLTSNWESNLNARKILEELDSGGERFLVRYLDSIVERPGECPFRSADYL</sequence>
<accession>A0ABR9HI76</accession>
<protein>
    <recommendedName>
        <fullName evidence="3">Suppressor of fused protein (SUFU)</fullName>
    </recommendedName>
</protein>
<dbReference type="Proteomes" id="UP000598217">
    <property type="component" value="Unassembled WGS sequence"/>
</dbReference>
<comment type="caution">
    <text evidence="1">The sequence shown here is derived from an EMBL/GenBank/DDBJ whole genome shotgun (WGS) entry which is preliminary data.</text>
</comment>
<evidence type="ECO:0008006" key="3">
    <source>
        <dbReference type="Google" id="ProtNLM"/>
    </source>
</evidence>
<evidence type="ECO:0000313" key="2">
    <source>
        <dbReference type="Proteomes" id="UP000598217"/>
    </source>
</evidence>
<keyword evidence="2" id="KW-1185">Reference proteome</keyword>
<reference evidence="1 2" key="1">
    <citation type="submission" date="2020-10" db="EMBL/GenBank/DDBJ databases">
        <title>Sequencing the genomes of 1000 actinobacteria strains.</title>
        <authorList>
            <person name="Klenk H.-P."/>
        </authorList>
    </citation>
    <scope>NUCLEOTIDE SEQUENCE [LARGE SCALE GENOMIC DNA]</scope>
    <source>
        <strain evidence="1 2">DSM 45157</strain>
    </source>
</reference>